<dbReference type="OrthoDB" id="351078at2157"/>
<accession>A0A238YH76</accession>
<evidence type="ECO:0000313" key="3">
    <source>
        <dbReference type="Proteomes" id="UP000198397"/>
    </source>
</evidence>
<organism evidence="2 3">
    <name type="scientific">Halorubrum vacuolatum</name>
    <name type="common">Natronobacterium vacuolatum</name>
    <dbReference type="NCBI Taxonomy" id="63740"/>
    <lineage>
        <taxon>Archaea</taxon>
        <taxon>Methanobacteriati</taxon>
        <taxon>Methanobacteriota</taxon>
        <taxon>Stenosarchaea group</taxon>
        <taxon>Halobacteria</taxon>
        <taxon>Halobacteriales</taxon>
        <taxon>Haloferacaceae</taxon>
        <taxon>Halorubrum</taxon>
    </lineage>
</organism>
<gene>
    <name evidence="2" type="ORF">SAMN06264855_1442</name>
</gene>
<reference evidence="2 3" key="1">
    <citation type="submission" date="2017-06" db="EMBL/GenBank/DDBJ databases">
        <authorList>
            <person name="Kim H.J."/>
            <person name="Triplett B.A."/>
        </authorList>
    </citation>
    <scope>NUCLEOTIDE SEQUENCE [LARGE SCALE GENOMIC DNA]</scope>
    <source>
        <strain evidence="2 3">DSM 8800</strain>
    </source>
</reference>
<protein>
    <submittedName>
        <fullName evidence="2">Uncharacterized protein</fullName>
    </submittedName>
</protein>
<dbReference type="EMBL" id="FZNQ01000044">
    <property type="protein sequence ID" value="SNR70430.1"/>
    <property type="molecule type" value="Genomic_DNA"/>
</dbReference>
<dbReference type="RefSeq" id="WP_089386093.1">
    <property type="nucleotide sequence ID" value="NZ_FZNQ01000044.1"/>
</dbReference>
<evidence type="ECO:0000313" key="2">
    <source>
        <dbReference type="EMBL" id="SNR70430.1"/>
    </source>
</evidence>
<dbReference type="AlphaFoldDB" id="A0A238YH76"/>
<name>A0A238YH76_HALVU</name>
<dbReference type="Proteomes" id="UP000198397">
    <property type="component" value="Unassembled WGS sequence"/>
</dbReference>
<keyword evidence="3" id="KW-1185">Reference proteome</keyword>
<evidence type="ECO:0000256" key="1">
    <source>
        <dbReference type="SAM" id="MobiDB-lite"/>
    </source>
</evidence>
<feature type="region of interest" description="Disordered" evidence="1">
    <location>
        <begin position="77"/>
        <end position="103"/>
    </location>
</feature>
<feature type="compositionally biased region" description="Basic and acidic residues" evidence="1">
    <location>
        <begin position="86"/>
        <end position="96"/>
    </location>
</feature>
<sequence length="103" mass="11884">MKELYDNIFEALYEEAVPGLEEIEEYEYSGETPVNYLHFLDGDRQIEVIEEYCEEYGVPVGDRKQVKFNLILGKSPSSSLENVNNAREDEGLKPVEEFLDESV</sequence>
<proteinExistence type="predicted"/>